<feature type="chain" id="PRO_5015914002" evidence="2">
    <location>
        <begin position="23"/>
        <end position="77"/>
    </location>
</feature>
<keyword evidence="1" id="KW-0812">Transmembrane</keyword>
<name>A0A2W4Z4B9_9SPHN</name>
<dbReference type="EMBL" id="QFMX01000001">
    <property type="protein sequence ID" value="PZO77004.1"/>
    <property type="molecule type" value="Genomic_DNA"/>
</dbReference>
<protein>
    <submittedName>
        <fullName evidence="3">Uncharacterized protein</fullName>
    </submittedName>
</protein>
<dbReference type="AlphaFoldDB" id="A0A2W4Z4B9"/>
<evidence type="ECO:0000313" key="4">
    <source>
        <dbReference type="Proteomes" id="UP000249555"/>
    </source>
</evidence>
<accession>A0A2W4Z4B9</accession>
<feature type="signal peptide" evidence="2">
    <location>
        <begin position="1"/>
        <end position="22"/>
    </location>
</feature>
<reference evidence="3 4" key="1">
    <citation type="submission" date="2017-08" db="EMBL/GenBank/DDBJ databases">
        <title>Infants hospitalized years apart are colonized by the same room-sourced microbial strains.</title>
        <authorList>
            <person name="Brooks B."/>
            <person name="Olm M.R."/>
            <person name="Firek B.A."/>
            <person name="Baker R."/>
            <person name="Thomas B.C."/>
            <person name="Morowitz M.J."/>
            <person name="Banfield J.F."/>
        </authorList>
    </citation>
    <scope>NUCLEOTIDE SEQUENCE [LARGE SCALE GENOMIC DNA]</scope>
    <source>
        <strain evidence="3">S2_018_000_R3_119</strain>
    </source>
</reference>
<organism evidence="3 4">
    <name type="scientific">Sphingomonas taxi</name>
    <dbReference type="NCBI Taxonomy" id="1549858"/>
    <lineage>
        <taxon>Bacteria</taxon>
        <taxon>Pseudomonadati</taxon>
        <taxon>Pseudomonadota</taxon>
        <taxon>Alphaproteobacteria</taxon>
        <taxon>Sphingomonadales</taxon>
        <taxon>Sphingomonadaceae</taxon>
        <taxon>Sphingomonas</taxon>
    </lineage>
</organism>
<keyword evidence="2" id="KW-0732">Signal</keyword>
<feature type="transmembrane region" description="Helical" evidence="1">
    <location>
        <begin position="46"/>
        <end position="67"/>
    </location>
</feature>
<comment type="caution">
    <text evidence="3">The sequence shown here is derived from an EMBL/GenBank/DDBJ whole genome shotgun (WGS) entry which is preliminary data.</text>
</comment>
<keyword evidence="1" id="KW-0472">Membrane</keyword>
<evidence type="ECO:0000313" key="3">
    <source>
        <dbReference type="EMBL" id="PZO77004.1"/>
    </source>
</evidence>
<dbReference type="Proteomes" id="UP000249555">
    <property type="component" value="Unassembled WGS sequence"/>
</dbReference>
<gene>
    <name evidence="3" type="ORF">DI640_01005</name>
</gene>
<evidence type="ECO:0000256" key="1">
    <source>
        <dbReference type="SAM" id="Phobius"/>
    </source>
</evidence>
<sequence length="77" mass="7353">MRKFILAVSAIAAAAMPVAANAAATVSAAKSVRAGTSTTEDSKVSGAGLLIVALAAVAVGGGLYMAIDGGDDNSDSN</sequence>
<keyword evidence="1" id="KW-1133">Transmembrane helix</keyword>
<evidence type="ECO:0000256" key="2">
    <source>
        <dbReference type="SAM" id="SignalP"/>
    </source>
</evidence>
<proteinExistence type="predicted"/>